<keyword evidence="3" id="KW-1185">Reference proteome</keyword>
<reference evidence="3" key="1">
    <citation type="journal article" date="2019" name="Int. J. Syst. Evol. Microbiol.">
        <title>The Global Catalogue of Microorganisms (GCM) 10K type strain sequencing project: providing services to taxonomists for standard genome sequencing and annotation.</title>
        <authorList>
            <consortium name="The Broad Institute Genomics Platform"/>
            <consortium name="The Broad Institute Genome Sequencing Center for Infectious Disease"/>
            <person name="Wu L."/>
            <person name="Ma J."/>
        </authorList>
    </citation>
    <scope>NUCLEOTIDE SEQUENCE [LARGE SCALE GENOMIC DNA]</scope>
    <source>
        <strain evidence="3">JCM 13501</strain>
    </source>
</reference>
<dbReference type="InterPro" id="IPR036165">
    <property type="entry name" value="YefM-like_sf"/>
</dbReference>
<protein>
    <submittedName>
        <fullName evidence="2">Antitoxin</fullName>
    </submittedName>
</protein>
<proteinExistence type="inferred from homology"/>
<evidence type="ECO:0000313" key="3">
    <source>
        <dbReference type="Proteomes" id="UP000616499"/>
    </source>
</evidence>
<dbReference type="EMBL" id="BMNW01000034">
    <property type="protein sequence ID" value="GGM32386.1"/>
    <property type="molecule type" value="Genomic_DNA"/>
</dbReference>
<organism evidence="2 3">
    <name type="scientific">Pseudomonas asuensis</name>
    <dbReference type="NCBI Taxonomy" id="1825787"/>
    <lineage>
        <taxon>Bacteria</taxon>
        <taxon>Pseudomonadati</taxon>
        <taxon>Pseudomonadota</taxon>
        <taxon>Gammaproteobacteria</taxon>
        <taxon>Pseudomonadales</taxon>
        <taxon>Pseudomonadaceae</taxon>
        <taxon>Pseudomonas</taxon>
    </lineage>
</organism>
<accession>A0ABQ2H4P0</accession>
<evidence type="ECO:0000256" key="1">
    <source>
        <dbReference type="ARBA" id="ARBA00009981"/>
    </source>
</evidence>
<sequence length="94" mass="10791">MRVETISYLKKNAADLELDGPLVITQNGIPAYVIESYEERKRRDEAVALIKLLSIASRDKEQGKLVSGDDLLSRLAQRCHRYQQEDHYDDNVQS</sequence>
<name>A0ABQ2H4P0_9PSED</name>
<dbReference type="SUPFAM" id="SSF143120">
    <property type="entry name" value="YefM-like"/>
    <property type="match status" value="1"/>
</dbReference>
<evidence type="ECO:0000313" key="2">
    <source>
        <dbReference type="EMBL" id="GGM32386.1"/>
    </source>
</evidence>
<comment type="caution">
    <text evidence="2">The sequence shown here is derived from an EMBL/GenBank/DDBJ whole genome shotgun (WGS) entry which is preliminary data.</text>
</comment>
<dbReference type="Proteomes" id="UP000616499">
    <property type="component" value="Unassembled WGS sequence"/>
</dbReference>
<dbReference type="RefSeq" id="WP_188868705.1">
    <property type="nucleotide sequence ID" value="NZ_BMNW01000034.1"/>
</dbReference>
<gene>
    <name evidence="2" type="ORF">GCM10009425_48600</name>
</gene>
<comment type="similarity">
    <text evidence="1">Belongs to the phD/YefM antitoxin family.</text>
</comment>